<evidence type="ECO:0000313" key="1">
    <source>
        <dbReference type="EMBL" id="KAG5856276.1"/>
    </source>
</evidence>
<protein>
    <submittedName>
        <fullName evidence="1">Uncharacterized protein</fullName>
    </submittedName>
</protein>
<dbReference type="EMBL" id="JAFIRN010000001">
    <property type="protein sequence ID" value="KAG5856276.1"/>
    <property type="molecule type" value="Genomic_DNA"/>
</dbReference>
<gene>
    <name evidence="1" type="ORF">ANANG_G00006310</name>
</gene>
<comment type="caution">
    <text evidence="1">The sequence shown here is derived from an EMBL/GenBank/DDBJ whole genome shotgun (WGS) entry which is preliminary data.</text>
</comment>
<proteinExistence type="predicted"/>
<dbReference type="AlphaFoldDB" id="A0A9D3MWC7"/>
<evidence type="ECO:0000313" key="2">
    <source>
        <dbReference type="Proteomes" id="UP001044222"/>
    </source>
</evidence>
<sequence>MTRLTGCPVSNVRRVKNIGRFRKCFANELKTWRRRAGWFCSHIRMLKMCAVCSGDAQQPPWFWCEWFAIACAKTCCVLWTHWSAVYVPDDLHGKQWPYNPIYAHRCTTVSVISISAFQCIFHVTVV</sequence>
<organism evidence="1 2">
    <name type="scientific">Anguilla anguilla</name>
    <name type="common">European freshwater eel</name>
    <name type="synonym">Muraena anguilla</name>
    <dbReference type="NCBI Taxonomy" id="7936"/>
    <lineage>
        <taxon>Eukaryota</taxon>
        <taxon>Metazoa</taxon>
        <taxon>Chordata</taxon>
        <taxon>Craniata</taxon>
        <taxon>Vertebrata</taxon>
        <taxon>Euteleostomi</taxon>
        <taxon>Actinopterygii</taxon>
        <taxon>Neopterygii</taxon>
        <taxon>Teleostei</taxon>
        <taxon>Anguilliformes</taxon>
        <taxon>Anguillidae</taxon>
        <taxon>Anguilla</taxon>
    </lineage>
</organism>
<reference evidence="1" key="1">
    <citation type="submission" date="2021-01" db="EMBL/GenBank/DDBJ databases">
        <title>A chromosome-scale assembly of European eel, Anguilla anguilla.</title>
        <authorList>
            <person name="Henkel C."/>
            <person name="Jong-Raadsen S.A."/>
            <person name="Dufour S."/>
            <person name="Weltzien F.-A."/>
            <person name="Palstra A.P."/>
            <person name="Pelster B."/>
            <person name="Spaink H.P."/>
            <person name="Van Den Thillart G.E."/>
            <person name="Jansen H."/>
            <person name="Zahm M."/>
            <person name="Klopp C."/>
            <person name="Cedric C."/>
            <person name="Louis A."/>
            <person name="Berthelot C."/>
            <person name="Parey E."/>
            <person name="Roest Crollius H."/>
            <person name="Montfort J."/>
            <person name="Robinson-Rechavi M."/>
            <person name="Bucao C."/>
            <person name="Bouchez O."/>
            <person name="Gislard M."/>
            <person name="Lluch J."/>
            <person name="Milhes M."/>
            <person name="Lampietro C."/>
            <person name="Lopez Roques C."/>
            <person name="Donnadieu C."/>
            <person name="Braasch I."/>
            <person name="Desvignes T."/>
            <person name="Postlethwait J."/>
            <person name="Bobe J."/>
            <person name="Guiguen Y."/>
            <person name="Dirks R."/>
        </authorList>
    </citation>
    <scope>NUCLEOTIDE SEQUENCE</scope>
    <source>
        <strain evidence="1">Tag_6206</strain>
        <tissue evidence="1">Liver</tissue>
    </source>
</reference>
<name>A0A9D3MWC7_ANGAN</name>
<dbReference type="Proteomes" id="UP001044222">
    <property type="component" value="Unassembled WGS sequence"/>
</dbReference>
<keyword evidence="2" id="KW-1185">Reference proteome</keyword>
<accession>A0A9D3MWC7</accession>